<dbReference type="Pfam" id="PF00657">
    <property type="entry name" value="Lipase_GDSL"/>
    <property type="match status" value="1"/>
</dbReference>
<dbReference type="InterPro" id="IPR037461">
    <property type="entry name" value="CtCE2-like_dom"/>
</dbReference>
<dbReference type="InterPro" id="IPR036514">
    <property type="entry name" value="SGNH_hydro_sf"/>
</dbReference>
<organism evidence="1 2">
    <name type="scientific">Entamoeba histolytica</name>
    <dbReference type="NCBI Taxonomy" id="5759"/>
    <lineage>
        <taxon>Eukaryota</taxon>
        <taxon>Amoebozoa</taxon>
        <taxon>Evosea</taxon>
        <taxon>Archamoebae</taxon>
        <taxon>Mastigamoebida</taxon>
        <taxon>Entamoebidae</taxon>
        <taxon>Entamoeba</taxon>
    </lineage>
</organism>
<proteinExistence type="predicted"/>
<dbReference type="GO" id="GO:0052689">
    <property type="term" value="F:carboxylic ester hydrolase activity"/>
    <property type="evidence" value="ECO:0007669"/>
    <property type="project" value="InterPro"/>
</dbReference>
<dbReference type="Proteomes" id="UP000078387">
    <property type="component" value="Unassembled WGS sequence"/>
</dbReference>
<dbReference type="SUPFAM" id="SSF52266">
    <property type="entry name" value="SGNH hydrolase"/>
    <property type="match status" value="1"/>
</dbReference>
<evidence type="ECO:0000313" key="1">
    <source>
        <dbReference type="EMBL" id="GAT96474.1"/>
    </source>
</evidence>
<gene>
    <name evidence="1" type="ORF">CL6EHI_035260</name>
</gene>
<dbReference type="VEuPathDB" id="AmoebaDB:EHI7A_124720"/>
<sequence length="336" mass="38432">MEQVQLKEIINVPSVVGIQQHQIYKNGRVLVKDGHVIFDFCNTGILFKTIQQTTLLIYLTGFVRLKIRVDDNTFTQVIPMNPFESKYITLELPGNKVIQLTKVTEARSSKVDIVGIITGSIEPIHKEKLPHIEFIGDSLTCGYGNIGHNSEFETDSSQTWCVDIANYLHCDYMTTSWSGIGVLKSNHNVTTNQLPVIIHRCIATDETSHWNISDWNAKYVFLNIGTNDYAIEADNMFDLNFKNAMKDLIQLYFNEYGSNLLFFIVEGPVISGHGKEYIKEISLEFVHTMKNVFYIETFIDKNNPSFWGFRNHPSVEGHHQMSQQIIPQIEAILHKL</sequence>
<dbReference type="VEuPathDB" id="AmoebaDB:EHI5A_100080"/>
<dbReference type="VEuPathDB" id="AmoebaDB:EHI8A_134710"/>
<dbReference type="CDD" id="cd01831">
    <property type="entry name" value="Endoglucanase_E_like"/>
    <property type="match status" value="1"/>
</dbReference>
<dbReference type="EMBL" id="BDEQ01000001">
    <property type="protein sequence ID" value="GAT96474.1"/>
    <property type="molecule type" value="Genomic_DNA"/>
</dbReference>
<dbReference type="PANTHER" id="PTHR37834:SF2">
    <property type="entry name" value="ESTERASE, SGNH HYDROLASE-TYPE"/>
    <property type="match status" value="1"/>
</dbReference>
<dbReference type="AlphaFoldDB" id="A0A5K1UHA5"/>
<dbReference type="InterPro" id="IPR001087">
    <property type="entry name" value="GDSL"/>
</dbReference>
<dbReference type="PANTHER" id="PTHR37834">
    <property type="entry name" value="GDSL-LIKE LIPASE/ACYLHYDROLASE DOMAIN PROTEIN (AFU_ORTHOLOGUE AFUA_2G00620)"/>
    <property type="match status" value="1"/>
</dbReference>
<protein>
    <submittedName>
        <fullName evidence="1">Endoglucanase putative</fullName>
    </submittedName>
</protein>
<accession>A0A5K1UHA5</accession>
<dbReference type="InterPro" id="IPR052762">
    <property type="entry name" value="PCW_deacetylase/CE"/>
</dbReference>
<reference evidence="1 2" key="1">
    <citation type="submission" date="2016-05" db="EMBL/GenBank/DDBJ databases">
        <title>First whole genome sequencing of Entamoeba histolytica HM1:IMSS-clone-6.</title>
        <authorList>
            <person name="Mukherjee Avik.K."/>
            <person name="Izumyama S."/>
            <person name="Nakada-Tsukui K."/>
            <person name="Nozaki T."/>
        </authorList>
    </citation>
    <scope>NUCLEOTIDE SEQUENCE [LARGE SCALE GENOMIC DNA]</scope>
    <source>
        <strain evidence="1 2">HM1:IMSS clone 6</strain>
    </source>
</reference>
<evidence type="ECO:0000313" key="2">
    <source>
        <dbReference type="Proteomes" id="UP000078387"/>
    </source>
</evidence>
<dbReference type="Gene3D" id="3.40.50.1110">
    <property type="entry name" value="SGNH hydrolase"/>
    <property type="match status" value="1"/>
</dbReference>
<comment type="caution">
    <text evidence="1">The sequence shown here is derived from an EMBL/GenBank/DDBJ whole genome shotgun (WGS) entry which is preliminary data.</text>
</comment>
<name>A0A5K1UHA5_ENTHI</name>
<dbReference type="VEuPathDB" id="AmoebaDB:EHI_035260"/>
<dbReference type="VEuPathDB" id="AmoebaDB:KM1_191600"/>